<evidence type="ECO:0000313" key="3">
    <source>
        <dbReference type="Proteomes" id="UP000095284"/>
    </source>
</evidence>
<dbReference type="Proteomes" id="UP000659654">
    <property type="component" value="Unassembled WGS sequence"/>
</dbReference>
<feature type="transmembrane region" description="Helical" evidence="1">
    <location>
        <begin position="43"/>
        <end position="63"/>
    </location>
</feature>
<dbReference type="Proteomes" id="UP000582659">
    <property type="component" value="Unassembled WGS sequence"/>
</dbReference>
<proteinExistence type="predicted"/>
<keyword evidence="1" id="KW-0812">Transmembrane</keyword>
<dbReference type="EMBL" id="CAJFCV020000001">
    <property type="protein sequence ID" value="CAG9080743.1"/>
    <property type="molecule type" value="Genomic_DNA"/>
</dbReference>
<dbReference type="WBParaSite" id="BXY_0050900.1">
    <property type="protein sequence ID" value="BXY_0050900.1"/>
    <property type="gene ID" value="BXY_0050900"/>
</dbReference>
<feature type="transmembrane region" description="Helical" evidence="1">
    <location>
        <begin position="168"/>
        <end position="190"/>
    </location>
</feature>
<dbReference type="OrthoDB" id="10433771at2759"/>
<name>A0A1I7RIH8_BURXY</name>
<evidence type="ECO:0000313" key="5">
    <source>
        <dbReference type="WBParaSite" id="BXY_0050900.1"/>
    </source>
</evidence>
<sequence>MCRFGPIGLIDSLIYKWYRAVARNGHKTPATEHIFANFYARKIYVVLHILSIISQISYIILLLCTNHTWQTAIPFLCLSSYILTYIGLFLQKRLFLLPTIVLDSIVPLYYYSLMGRYLHEPMDHYPTLHIVMGTIVVFSGIFQWFFLLVTLRDYCKVEKENEEDDRDCFWEIAQIYLIILLFPLFLYFLYYDKKPECGFLGFVRKQSFQPRGRARTKNREDSTHNHKFSVISCNRFNSMLSSTP</sequence>
<feature type="transmembrane region" description="Helical" evidence="1">
    <location>
        <begin position="125"/>
        <end position="147"/>
    </location>
</feature>
<dbReference type="AlphaFoldDB" id="A0A1I7RIH8"/>
<evidence type="ECO:0000313" key="2">
    <source>
        <dbReference type="EMBL" id="CAD5208242.1"/>
    </source>
</evidence>
<organism evidence="3 5">
    <name type="scientific">Bursaphelenchus xylophilus</name>
    <name type="common">Pinewood nematode worm</name>
    <name type="synonym">Aphelenchoides xylophilus</name>
    <dbReference type="NCBI Taxonomy" id="6326"/>
    <lineage>
        <taxon>Eukaryota</taxon>
        <taxon>Metazoa</taxon>
        <taxon>Ecdysozoa</taxon>
        <taxon>Nematoda</taxon>
        <taxon>Chromadorea</taxon>
        <taxon>Rhabditida</taxon>
        <taxon>Tylenchina</taxon>
        <taxon>Tylenchomorpha</taxon>
        <taxon>Aphelenchoidea</taxon>
        <taxon>Aphelenchoididae</taxon>
        <taxon>Bursaphelenchus</taxon>
    </lineage>
</organism>
<keyword evidence="1" id="KW-1133">Transmembrane helix</keyword>
<reference evidence="5" key="1">
    <citation type="submission" date="2016-11" db="UniProtKB">
        <authorList>
            <consortium name="WormBaseParasite"/>
        </authorList>
    </citation>
    <scope>IDENTIFICATION</scope>
</reference>
<protein>
    <submittedName>
        <fullName evidence="2">(pine wood nematode) hypothetical protein</fullName>
    </submittedName>
</protein>
<gene>
    <name evidence="2" type="ORF">BXYJ_LOCUS478</name>
</gene>
<keyword evidence="4" id="KW-1185">Reference proteome</keyword>
<reference evidence="2" key="2">
    <citation type="submission" date="2020-09" db="EMBL/GenBank/DDBJ databases">
        <authorList>
            <person name="Kikuchi T."/>
        </authorList>
    </citation>
    <scope>NUCLEOTIDE SEQUENCE</scope>
    <source>
        <strain evidence="2">Ka4C1</strain>
    </source>
</reference>
<evidence type="ECO:0000313" key="4">
    <source>
        <dbReference type="Proteomes" id="UP000659654"/>
    </source>
</evidence>
<dbReference type="EMBL" id="CAJFDI010000001">
    <property type="protein sequence ID" value="CAD5208242.1"/>
    <property type="molecule type" value="Genomic_DNA"/>
</dbReference>
<keyword evidence="1" id="KW-0472">Membrane</keyword>
<feature type="transmembrane region" description="Helical" evidence="1">
    <location>
        <begin position="69"/>
        <end position="88"/>
    </location>
</feature>
<feature type="transmembrane region" description="Helical" evidence="1">
    <location>
        <begin position="95"/>
        <end position="113"/>
    </location>
</feature>
<accession>A0A1I7RIH8</accession>
<evidence type="ECO:0000256" key="1">
    <source>
        <dbReference type="SAM" id="Phobius"/>
    </source>
</evidence>
<dbReference type="Proteomes" id="UP000095284">
    <property type="component" value="Unplaced"/>
</dbReference>